<feature type="domain" description="Cytochrome c" evidence="12">
    <location>
        <begin position="7"/>
        <end position="108"/>
    </location>
</feature>
<gene>
    <name evidence="13" type="primary">CYC1</name>
    <name evidence="13" type="ORF">HK105_207187</name>
</gene>
<sequence>MVDIPAGNAANGAKLFKTRCAQCHVVEKGAPHKVGPNLNGLFSRVSGTAPGFSYSPAMEKKQVKWDDEQMFVYLENPKKFVPGTKMVFAGFKKPQDRADVIAYLKESTA</sequence>
<comment type="function">
    <text evidence="11">Electron carrier protein. The oxidized form of the cytochrome c heme group can accept an electron from the heme group of the cytochrome c1 subunit of cytochrome reductase. Cytochrome c then transfers this electron to the cytochrome oxidase complex, the final protein carrier in the mitochondrial electron-transport chain.</text>
</comment>
<evidence type="ECO:0000313" key="14">
    <source>
        <dbReference type="Proteomes" id="UP001527925"/>
    </source>
</evidence>
<reference evidence="13 14" key="1">
    <citation type="submission" date="2023-09" db="EMBL/GenBank/DDBJ databases">
        <title>Pangenome analysis of Batrachochytrium dendrobatidis and related Chytrids.</title>
        <authorList>
            <person name="Yacoub M.N."/>
            <person name="Stajich J.E."/>
            <person name="James T.Y."/>
        </authorList>
    </citation>
    <scope>NUCLEOTIDE SEQUENCE [LARGE SCALE GENOMIC DNA]</scope>
    <source>
        <strain evidence="13 14">JEL0888</strain>
    </source>
</reference>
<comment type="caution">
    <text evidence="13">The sequence shown here is derived from an EMBL/GenBank/DDBJ whole genome shotgun (WGS) entry which is preliminary data.</text>
</comment>
<dbReference type="SUPFAM" id="SSF46626">
    <property type="entry name" value="Cytochrome c"/>
    <property type="match status" value="1"/>
</dbReference>
<evidence type="ECO:0000256" key="5">
    <source>
        <dbReference type="ARBA" id="ARBA00022660"/>
    </source>
</evidence>
<dbReference type="EMBL" id="JADGIZ020000048">
    <property type="protein sequence ID" value="KAL2913309.1"/>
    <property type="molecule type" value="Genomic_DNA"/>
</dbReference>
<dbReference type="InterPro" id="IPR009056">
    <property type="entry name" value="Cyt_c-like_dom"/>
</dbReference>
<evidence type="ECO:0000256" key="3">
    <source>
        <dbReference type="ARBA" id="ARBA00022448"/>
    </source>
</evidence>
<dbReference type="Proteomes" id="UP001527925">
    <property type="component" value="Unassembled WGS sequence"/>
</dbReference>
<evidence type="ECO:0000256" key="10">
    <source>
        <dbReference type="RuleBase" id="RU004426"/>
    </source>
</evidence>
<dbReference type="Gene3D" id="1.10.760.10">
    <property type="entry name" value="Cytochrome c-like domain"/>
    <property type="match status" value="1"/>
</dbReference>
<dbReference type="Pfam" id="PF00034">
    <property type="entry name" value="Cytochrom_C"/>
    <property type="match status" value="1"/>
</dbReference>
<dbReference type="PANTHER" id="PTHR11961">
    <property type="entry name" value="CYTOCHROME C"/>
    <property type="match status" value="1"/>
</dbReference>
<dbReference type="InterPro" id="IPR002327">
    <property type="entry name" value="Cyt_c_1A/1B"/>
</dbReference>
<keyword evidence="8 9" id="KW-0408">Iron</keyword>
<keyword evidence="7 11" id="KW-0249">Electron transport</keyword>
<comment type="subcellular location">
    <subcellularLocation>
        <location evidence="1">Mitochondrion intermembrane space</location>
    </subcellularLocation>
</comment>
<dbReference type="PRINTS" id="PR00604">
    <property type="entry name" value="CYTCHRMECIAB"/>
</dbReference>
<keyword evidence="6 9" id="KW-0479">Metal-binding</keyword>
<keyword evidence="5 11" id="KW-0679">Respiratory chain</keyword>
<evidence type="ECO:0000256" key="7">
    <source>
        <dbReference type="ARBA" id="ARBA00022982"/>
    </source>
</evidence>
<evidence type="ECO:0000256" key="6">
    <source>
        <dbReference type="ARBA" id="ARBA00022723"/>
    </source>
</evidence>
<dbReference type="PROSITE" id="PS51007">
    <property type="entry name" value="CYTC"/>
    <property type="match status" value="1"/>
</dbReference>
<evidence type="ECO:0000256" key="1">
    <source>
        <dbReference type="ARBA" id="ARBA00004569"/>
    </source>
</evidence>
<name>A0ABR4N1E8_9FUNG</name>
<evidence type="ECO:0000256" key="8">
    <source>
        <dbReference type="ARBA" id="ARBA00023004"/>
    </source>
</evidence>
<evidence type="ECO:0000259" key="12">
    <source>
        <dbReference type="PROSITE" id="PS51007"/>
    </source>
</evidence>
<evidence type="ECO:0000256" key="2">
    <source>
        <dbReference type="ARBA" id="ARBA00006488"/>
    </source>
</evidence>
<evidence type="ECO:0000256" key="9">
    <source>
        <dbReference type="PROSITE-ProRule" id="PRU00433"/>
    </source>
</evidence>
<keyword evidence="3 11" id="KW-0813">Transport</keyword>
<accession>A0ABR4N1E8</accession>
<organism evidence="13 14">
    <name type="scientific">Polyrhizophydium stewartii</name>
    <dbReference type="NCBI Taxonomy" id="2732419"/>
    <lineage>
        <taxon>Eukaryota</taxon>
        <taxon>Fungi</taxon>
        <taxon>Fungi incertae sedis</taxon>
        <taxon>Chytridiomycota</taxon>
        <taxon>Chytridiomycota incertae sedis</taxon>
        <taxon>Chytridiomycetes</taxon>
        <taxon>Rhizophydiales</taxon>
        <taxon>Rhizophydiales incertae sedis</taxon>
        <taxon>Polyrhizophydium</taxon>
    </lineage>
</organism>
<evidence type="ECO:0000313" key="13">
    <source>
        <dbReference type="EMBL" id="KAL2913309.1"/>
    </source>
</evidence>
<comment type="similarity">
    <text evidence="2 10">Belongs to the cytochrome c family.</text>
</comment>
<dbReference type="InterPro" id="IPR036909">
    <property type="entry name" value="Cyt_c-like_dom_sf"/>
</dbReference>
<evidence type="ECO:0000256" key="11">
    <source>
        <dbReference type="RuleBase" id="RU004427"/>
    </source>
</evidence>
<proteinExistence type="inferred from homology"/>
<keyword evidence="4 9" id="KW-0349">Heme</keyword>
<keyword evidence="11" id="KW-0496">Mitochondrion</keyword>
<evidence type="ECO:0000256" key="4">
    <source>
        <dbReference type="ARBA" id="ARBA00022617"/>
    </source>
</evidence>
<protein>
    <submittedName>
        <fullName evidence="13">Iso-1-cytochrome c</fullName>
    </submittedName>
</protein>
<keyword evidence="14" id="KW-1185">Reference proteome</keyword>
<comment type="PTM">
    <text evidence="11">Binds 1 heme group per subunit.</text>
</comment>